<proteinExistence type="predicted"/>
<sequence length="277" mass="30540">MGLLSHSANFIPLKSFNHLIALGNDVADQLAKEGGMMEQIQHNPSYNEAKTLINSALDCHWRQEHPQHNSKDAIHKLSRAEQGTFSFSAGIPTTNNQVKWSTEIDHRNGSDAKDTLSFQGCVSDQQTIVCATSRGYVSLDPENGNILWNYTTRTAPYLPVMDVFGDVIGMDKDNLYYVGADGKPKHPISIKILQPAFSLMVANNSILFLTSTSTKTGQVVTYGTGIDKYSLREFVTVAIGVKQKSFSLSTPRDVPVAPALTEVALSFYIRVPPRIMF</sequence>
<evidence type="ECO:0000313" key="2">
    <source>
        <dbReference type="Proteomes" id="UP000762676"/>
    </source>
</evidence>
<reference evidence="1 2" key="1">
    <citation type="journal article" date="2021" name="Elife">
        <title>Chloroplast acquisition without the gene transfer in kleptoplastic sea slugs, Plakobranchus ocellatus.</title>
        <authorList>
            <person name="Maeda T."/>
            <person name="Takahashi S."/>
            <person name="Yoshida T."/>
            <person name="Shimamura S."/>
            <person name="Takaki Y."/>
            <person name="Nagai Y."/>
            <person name="Toyoda A."/>
            <person name="Suzuki Y."/>
            <person name="Arimoto A."/>
            <person name="Ishii H."/>
            <person name="Satoh N."/>
            <person name="Nishiyama T."/>
            <person name="Hasebe M."/>
            <person name="Maruyama T."/>
            <person name="Minagawa J."/>
            <person name="Obokata J."/>
            <person name="Shigenobu S."/>
        </authorList>
    </citation>
    <scope>NUCLEOTIDE SEQUENCE [LARGE SCALE GENOMIC DNA]</scope>
</reference>
<organism evidence="1 2">
    <name type="scientific">Elysia marginata</name>
    <dbReference type="NCBI Taxonomy" id="1093978"/>
    <lineage>
        <taxon>Eukaryota</taxon>
        <taxon>Metazoa</taxon>
        <taxon>Spiralia</taxon>
        <taxon>Lophotrochozoa</taxon>
        <taxon>Mollusca</taxon>
        <taxon>Gastropoda</taxon>
        <taxon>Heterobranchia</taxon>
        <taxon>Euthyneura</taxon>
        <taxon>Panpulmonata</taxon>
        <taxon>Sacoglossa</taxon>
        <taxon>Placobranchoidea</taxon>
        <taxon>Plakobranchidae</taxon>
        <taxon>Elysia</taxon>
    </lineage>
</organism>
<protein>
    <submittedName>
        <fullName evidence="1">Uncharacterized protein</fullName>
    </submittedName>
</protein>
<dbReference type="EMBL" id="BMAT01001315">
    <property type="protein sequence ID" value="GFR83106.1"/>
    <property type="molecule type" value="Genomic_DNA"/>
</dbReference>
<dbReference type="Gene3D" id="2.130.10.10">
    <property type="entry name" value="YVTN repeat-like/Quinoprotein amine dehydrogenase"/>
    <property type="match status" value="1"/>
</dbReference>
<keyword evidence="2" id="KW-1185">Reference proteome</keyword>
<dbReference type="AlphaFoldDB" id="A0AAV4GEQ1"/>
<comment type="caution">
    <text evidence="1">The sequence shown here is derived from an EMBL/GenBank/DDBJ whole genome shotgun (WGS) entry which is preliminary data.</text>
</comment>
<dbReference type="SUPFAM" id="SSF50998">
    <property type="entry name" value="Quinoprotein alcohol dehydrogenase-like"/>
    <property type="match status" value="1"/>
</dbReference>
<evidence type="ECO:0000313" key="1">
    <source>
        <dbReference type="EMBL" id="GFR83106.1"/>
    </source>
</evidence>
<dbReference type="InterPro" id="IPR011047">
    <property type="entry name" value="Quinoprotein_ADH-like_sf"/>
</dbReference>
<gene>
    <name evidence="1" type="ORF">ElyMa_000642400</name>
</gene>
<name>A0AAV4GEQ1_9GAST</name>
<dbReference type="Proteomes" id="UP000762676">
    <property type="component" value="Unassembled WGS sequence"/>
</dbReference>
<accession>A0AAV4GEQ1</accession>
<dbReference type="InterPro" id="IPR015943">
    <property type="entry name" value="WD40/YVTN_repeat-like_dom_sf"/>
</dbReference>